<comment type="caution">
    <text evidence="2">The sequence shown here is derived from an EMBL/GenBank/DDBJ whole genome shotgun (WGS) entry which is preliminary data.</text>
</comment>
<evidence type="ECO:0000313" key="2">
    <source>
        <dbReference type="EMBL" id="GAV69036.1"/>
    </source>
</evidence>
<evidence type="ECO:0000259" key="1">
    <source>
        <dbReference type="Pfam" id="PF13966"/>
    </source>
</evidence>
<accession>A0A1Q3BLX5</accession>
<proteinExistence type="predicted"/>
<keyword evidence="3" id="KW-1185">Reference proteome</keyword>
<dbReference type="InterPro" id="IPR026960">
    <property type="entry name" value="RVT-Znf"/>
</dbReference>
<dbReference type="InParanoid" id="A0A1Q3BLX5"/>
<sequence length="511" mass="59574">MNHLACLLKDVSFRKEFQFHPRCKCLRFQHLTFADDLLLFAKADLPSLSLFKADLIEFAHVLGLQLNLDTSQIFFRNVSGEAKRTITRLLGIHEGRFPVRYLGIPLLASRLSHMDCKVLVDKLMGRTTSWLSNSLSFGGRLQLLASVLFSIQVFWCSTFVLPVAVTKECDRILKSFLWHGVGNSKKGGKVVWSKVCSPKEEGGLGIKDARSWNRPAIMKIGWDICQRKGSVWTNWCYDILLKIKHFWAAPITGACSWSWRNILRTREVMIHKVLYEVKDDNLFSLWYDPWFMGASIVDKFGTTVIQDSRIPRDAKVNSVISESKWNWPKNSWDLIQISYFTVDLPLQTCSDMIHWMKKGSTFSLHEAWRAFIPYSPIVSWSKVVWFSRRIPKHSFCLWLTFRDGHKTLDKLHSWGVVQSISCAFRCGQEESIDHLFFACPFTATIWNHFLAKCGFRMSYEGWFVESDWCIQSLQGNSFRSWITKLTLATVMYHCWMEHNNRFFQNSFRNRY</sequence>
<dbReference type="Proteomes" id="UP000187406">
    <property type="component" value="Unassembled WGS sequence"/>
</dbReference>
<feature type="domain" description="Reverse transcriptase zinc-binding" evidence="1">
    <location>
        <begin position="362"/>
        <end position="446"/>
    </location>
</feature>
<name>A0A1Q3BLX5_CEPFO</name>
<dbReference type="Pfam" id="PF13966">
    <property type="entry name" value="zf-RVT"/>
    <property type="match status" value="1"/>
</dbReference>
<dbReference type="PANTHER" id="PTHR33116">
    <property type="entry name" value="REVERSE TRANSCRIPTASE ZINC-BINDING DOMAIN-CONTAINING PROTEIN-RELATED-RELATED"/>
    <property type="match status" value="1"/>
</dbReference>
<evidence type="ECO:0000313" key="3">
    <source>
        <dbReference type="Proteomes" id="UP000187406"/>
    </source>
</evidence>
<dbReference type="AlphaFoldDB" id="A0A1Q3BLX5"/>
<dbReference type="PANTHER" id="PTHR33116:SF84">
    <property type="entry name" value="RNA-DIRECTED DNA POLYMERASE"/>
    <property type="match status" value="1"/>
</dbReference>
<dbReference type="EMBL" id="BDDD01000681">
    <property type="protein sequence ID" value="GAV69036.1"/>
    <property type="molecule type" value="Genomic_DNA"/>
</dbReference>
<reference evidence="3" key="1">
    <citation type="submission" date="2016-04" db="EMBL/GenBank/DDBJ databases">
        <title>Cephalotus genome sequencing.</title>
        <authorList>
            <person name="Fukushima K."/>
            <person name="Hasebe M."/>
            <person name="Fang X."/>
        </authorList>
    </citation>
    <scope>NUCLEOTIDE SEQUENCE [LARGE SCALE GENOMIC DNA]</scope>
    <source>
        <strain evidence="3">cv. St1</strain>
    </source>
</reference>
<protein>
    <submittedName>
        <fullName evidence="2">Zf-RVT domain-containing protein</fullName>
    </submittedName>
</protein>
<dbReference type="STRING" id="3775.A0A1Q3BLX5"/>
<gene>
    <name evidence="2" type="ORF">CFOL_v3_12537</name>
</gene>
<organism evidence="2 3">
    <name type="scientific">Cephalotus follicularis</name>
    <name type="common">Albany pitcher plant</name>
    <dbReference type="NCBI Taxonomy" id="3775"/>
    <lineage>
        <taxon>Eukaryota</taxon>
        <taxon>Viridiplantae</taxon>
        <taxon>Streptophyta</taxon>
        <taxon>Embryophyta</taxon>
        <taxon>Tracheophyta</taxon>
        <taxon>Spermatophyta</taxon>
        <taxon>Magnoliopsida</taxon>
        <taxon>eudicotyledons</taxon>
        <taxon>Gunneridae</taxon>
        <taxon>Pentapetalae</taxon>
        <taxon>rosids</taxon>
        <taxon>fabids</taxon>
        <taxon>Oxalidales</taxon>
        <taxon>Cephalotaceae</taxon>
        <taxon>Cephalotus</taxon>
    </lineage>
</organism>